<feature type="transmembrane region" description="Helical" evidence="1">
    <location>
        <begin position="94"/>
        <end position="122"/>
    </location>
</feature>
<proteinExistence type="predicted"/>
<feature type="transmembrane region" description="Helical" evidence="1">
    <location>
        <begin position="211"/>
        <end position="231"/>
    </location>
</feature>
<dbReference type="AlphaFoldDB" id="A0A0A0HXS4"/>
<dbReference type="Proteomes" id="UP000030014">
    <property type="component" value="Unassembled WGS sequence"/>
</dbReference>
<keyword evidence="1" id="KW-0472">Membrane</keyword>
<accession>A0A0A0HXS4</accession>
<name>A0A0A0HXS4_CLOBO</name>
<evidence type="ECO:0000256" key="1">
    <source>
        <dbReference type="SAM" id="Phobius"/>
    </source>
</evidence>
<feature type="transmembrane region" description="Helical" evidence="1">
    <location>
        <begin position="12"/>
        <end position="36"/>
    </location>
</feature>
<evidence type="ECO:0000313" key="3">
    <source>
        <dbReference type="Proteomes" id="UP000030014"/>
    </source>
</evidence>
<dbReference type="Gene3D" id="2.60.40.1730">
    <property type="entry name" value="tricorn interacting facor f3 domain"/>
    <property type="match status" value="1"/>
</dbReference>
<protein>
    <submittedName>
        <fullName evidence="2">Membrane protein</fullName>
    </submittedName>
</protein>
<keyword evidence="1" id="KW-1133">Transmembrane helix</keyword>
<comment type="caution">
    <text evidence="2">The sequence shown here is derived from an EMBL/GenBank/DDBJ whole genome shotgun (WGS) entry which is preliminary data.</text>
</comment>
<feature type="transmembrane region" description="Helical" evidence="1">
    <location>
        <begin position="128"/>
        <end position="153"/>
    </location>
</feature>
<evidence type="ECO:0000313" key="2">
    <source>
        <dbReference type="EMBL" id="KGM93183.1"/>
    </source>
</evidence>
<sequence>MRKIKAILKYEFLNLNRNFIIIIMLLLFIFGLQQQLWTSRISGEFRLNLVTFLKTFWLPINLIYMPILIINEIIGSGNQEIFEVLNISKGERFLAKILTSTIINLIIIMINVLIVVVVAIIAKGPFKYSLYLILMYLLNIITALFCYSSIGLLIGETISKFRLRIFSYLLMILFFLITNNFYREPTMVTPIMKIDPLPSTFELFSLDKLTFYHFVFWNLITLLILYLLYNIKELQSLMLRNKIILCFLVVAIFTSYFIGSKYNPERYYIENDNINKNYEKESSLSDGFTIENYNMQLKLQDIVSNDCDMTIVVNNSELDKLDLNLYHTLKPSSIKINEKETKFKFKDDKLTILLQEKYNEGEKIKVSIKYSGVINTVDQQGKKRFFVNSHSIFLSDYFPWYPKPEFMGNTKKYQIKIENNNGQIYSSLNEKNNGTFEGKGKEIFLVKNKLFSKRLYKGIEFVGNTEQIGTDALCEHLMYSFENMSNLHNYKRLIATPQRDKEYLIYNLYEGQVMFGLIDYKEVL</sequence>
<reference evidence="2 3" key="1">
    <citation type="submission" date="2014-01" db="EMBL/GenBank/DDBJ databases">
        <title>Plasmidome dynamics in the species complex Clostridium novyi sensu lato converts strains of independent lineages into distinctly different pathogens.</title>
        <authorList>
            <person name="Skarin H."/>
            <person name="Segerman B."/>
        </authorList>
    </citation>
    <scope>NUCLEOTIDE SEQUENCE [LARGE SCALE GENOMIC DNA]</scope>
    <source>
        <strain evidence="2 3">DC5</strain>
    </source>
</reference>
<feature type="transmembrane region" description="Helical" evidence="1">
    <location>
        <begin position="165"/>
        <end position="182"/>
    </location>
</feature>
<organism evidence="2 3">
    <name type="scientific">Clostridium botulinum C/D str. DC5</name>
    <dbReference type="NCBI Taxonomy" id="1443128"/>
    <lineage>
        <taxon>Bacteria</taxon>
        <taxon>Bacillati</taxon>
        <taxon>Bacillota</taxon>
        <taxon>Clostridia</taxon>
        <taxon>Eubacteriales</taxon>
        <taxon>Clostridiaceae</taxon>
        <taxon>Clostridium</taxon>
    </lineage>
</organism>
<feature type="transmembrane region" description="Helical" evidence="1">
    <location>
        <begin position="56"/>
        <end position="74"/>
    </location>
</feature>
<dbReference type="InterPro" id="IPR042097">
    <property type="entry name" value="Aminopeptidase_N-like_N_sf"/>
</dbReference>
<keyword evidence="1" id="KW-0812">Transmembrane</keyword>
<feature type="transmembrane region" description="Helical" evidence="1">
    <location>
        <begin position="243"/>
        <end position="259"/>
    </location>
</feature>
<dbReference type="EMBL" id="JDRY01000172">
    <property type="protein sequence ID" value="KGM93183.1"/>
    <property type="molecule type" value="Genomic_DNA"/>
</dbReference>
<gene>
    <name evidence="2" type="ORF">Z955_15800</name>
</gene>